<dbReference type="InParanoid" id="A0A2P5BK47"/>
<proteinExistence type="predicted"/>
<organism evidence="2 3">
    <name type="scientific">Trema orientale</name>
    <name type="common">Charcoal tree</name>
    <name type="synonym">Celtis orientalis</name>
    <dbReference type="NCBI Taxonomy" id="63057"/>
    <lineage>
        <taxon>Eukaryota</taxon>
        <taxon>Viridiplantae</taxon>
        <taxon>Streptophyta</taxon>
        <taxon>Embryophyta</taxon>
        <taxon>Tracheophyta</taxon>
        <taxon>Spermatophyta</taxon>
        <taxon>Magnoliopsida</taxon>
        <taxon>eudicotyledons</taxon>
        <taxon>Gunneridae</taxon>
        <taxon>Pentapetalae</taxon>
        <taxon>rosids</taxon>
        <taxon>fabids</taxon>
        <taxon>Rosales</taxon>
        <taxon>Cannabaceae</taxon>
        <taxon>Trema</taxon>
    </lineage>
</organism>
<feature type="domain" description="VQ" evidence="1">
    <location>
        <begin position="15"/>
        <end position="38"/>
    </location>
</feature>
<keyword evidence="3" id="KW-1185">Reference proteome</keyword>
<dbReference type="OrthoDB" id="691083at2759"/>
<dbReference type="EMBL" id="JXTC01000506">
    <property type="protein sequence ID" value="PON49165.1"/>
    <property type="molecule type" value="Genomic_DNA"/>
</dbReference>
<dbReference type="InterPro" id="IPR039608">
    <property type="entry name" value="VQ_1/10"/>
</dbReference>
<protein>
    <submittedName>
        <fullName evidence="2">VQ motif containing protein</fullName>
    </submittedName>
</protein>
<dbReference type="Pfam" id="PF05678">
    <property type="entry name" value="VQ"/>
    <property type="match status" value="1"/>
</dbReference>
<dbReference type="PANTHER" id="PTHR34777">
    <property type="entry name" value="VQ MOTIF-CONTAINING PROTEIN 10"/>
    <property type="match status" value="1"/>
</dbReference>
<dbReference type="AlphaFoldDB" id="A0A2P5BK47"/>
<gene>
    <name evidence="2" type="ORF">TorRG33x02_318470</name>
</gene>
<sequence length="120" mass="13375">MGSPNRGAVKVVLIETQYVKTDMTSFKSVVQRLTGKDACVSSWNIEKSSFGRDGSKSNSYKRKRGEAALDNVSTIDYGTDNAVSSSLLSKGMSFKDLDRMLLFDLPPLEDLQFWLLDKQL</sequence>
<reference evidence="3" key="1">
    <citation type="submission" date="2016-06" db="EMBL/GenBank/DDBJ databases">
        <title>Parallel loss of symbiosis genes in relatives of nitrogen-fixing non-legume Parasponia.</title>
        <authorList>
            <person name="Van Velzen R."/>
            <person name="Holmer R."/>
            <person name="Bu F."/>
            <person name="Rutten L."/>
            <person name="Van Zeijl A."/>
            <person name="Liu W."/>
            <person name="Santuari L."/>
            <person name="Cao Q."/>
            <person name="Sharma T."/>
            <person name="Shen D."/>
            <person name="Roswanjaya Y."/>
            <person name="Wardhani T."/>
            <person name="Kalhor M.S."/>
            <person name="Jansen J."/>
            <person name="Van den Hoogen J."/>
            <person name="Gungor B."/>
            <person name="Hartog M."/>
            <person name="Hontelez J."/>
            <person name="Verver J."/>
            <person name="Yang W.-C."/>
            <person name="Schijlen E."/>
            <person name="Repin R."/>
            <person name="Schilthuizen M."/>
            <person name="Schranz E."/>
            <person name="Heidstra R."/>
            <person name="Miyata K."/>
            <person name="Fedorova E."/>
            <person name="Kohlen W."/>
            <person name="Bisseling T."/>
            <person name="Smit S."/>
            <person name="Geurts R."/>
        </authorList>
    </citation>
    <scope>NUCLEOTIDE SEQUENCE [LARGE SCALE GENOMIC DNA]</scope>
    <source>
        <strain evidence="3">cv. RG33-2</strain>
    </source>
</reference>
<dbReference type="InterPro" id="IPR008889">
    <property type="entry name" value="VQ"/>
</dbReference>
<dbReference type="Proteomes" id="UP000237000">
    <property type="component" value="Unassembled WGS sequence"/>
</dbReference>
<comment type="caution">
    <text evidence="2">The sequence shown here is derived from an EMBL/GenBank/DDBJ whole genome shotgun (WGS) entry which is preliminary data.</text>
</comment>
<accession>A0A2P5BK47</accession>
<evidence type="ECO:0000313" key="3">
    <source>
        <dbReference type="Proteomes" id="UP000237000"/>
    </source>
</evidence>
<name>A0A2P5BK47_TREOI</name>
<dbReference type="PANTHER" id="PTHR34777:SF25">
    <property type="entry name" value="VQ DOMAIN-CONTAINING PROTEIN"/>
    <property type="match status" value="1"/>
</dbReference>
<dbReference type="STRING" id="63057.A0A2P5BK47"/>
<evidence type="ECO:0000259" key="1">
    <source>
        <dbReference type="Pfam" id="PF05678"/>
    </source>
</evidence>
<evidence type="ECO:0000313" key="2">
    <source>
        <dbReference type="EMBL" id="PON49165.1"/>
    </source>
</evidence>